<dbReference type="Proteomes" id="UP000019118">
    <property type="component" value="Unassembled WGS sequence"/>
</dbReference>
<dbReference type="Pfam" id="PF00078">
    <property type="entry name" value="RVT_1"/>
    <property type="match status" value="1"/>
</dbReference>
<keyword evidence="3" id="KW-1185">Reference proteome</keyword>
<dbReference type="PANTHER" id="PTHR19446">
    <property type="entry name" value="REVERSE TRANSCRIPTASES"/>
    <property type="match status" value="1"/>
</dbReference>
<evidence type="ECO:0000313" key="2">
    <source>
        <dbReference type="EnsemblMetazoa" id="XP_019753429.1"/>
    </source>
</evidence>
<evidence type="ECO:0000313" key="3">
    <source>
        <dbReference type="Proteomes" id="UP000019118"/>
    </source>
</evidence>
<proteinExistence type="predicted"/>
<accession>A0AAR5NWU5</accession>
<dbReference type="AlphaFoldDB" id="A0AAR5NWU5"/>
<feature type="domain" description="Reverse transcriptase" evidence="1">
    <location>
        <begin position="20"/>
        <end position="135"/>
    </location>
</feature>
<name>A0AAR5NWU5_DENPD</name>
<reference evidence="2" key="2">
    <citation type="submission" date="2024-08" db="UniProtKB">
        <authorList>
            <consortium name="EnsemblMetazoa"/>
        </authorList>
    </citation>
    <scope>IDENTIFICATION</scope>
</reference>
<dbReference type="EnsemblMetazoa" id="XM_019897870.1">
    <property type="protein sequence ID" value="XP_019753429.1"/>
    <property type="gene ID" value="LOC109532806"/>
</dbReference>
<sequence>MYQQKIPAEWRTSTTVLIKKKLDKGVPSNYRGINILSPALKLTTKVTTNKINNLTSLADEQQGFRSGRSCTDALLELRQIVEKSIECNEPAFICFVDLTREFDSDQLKDVLHLLYNRQIPHNLIKTIENIYTNNKILAQIERDLTEPIRAGSGIRKGD</sequence>
<reference evidence="3" key="1">
    <citation type="journal article" date="2013" name="Genome Biol.">
        <title>Draft genome of the mountain pine beetle, Dendroctonus ponderosae Hopkins, a major forest pest.</title>
        <authorList>
            <person name="Keeling C.I."/>
            <person name="Yuen M.M."/>
            <person name="Liao N.Y."/>
            <person name="Docking T.R."/>
            <person name="Chan S.K."/>
            <person name="Taylor G.A."/>
            <person name="Palmquist D.L."/>
            <person name="Jackman S.D."/>
            <person name="Nguyen A."/>
            <person name="Li M."/>
            <person name="Henderson H."/>
            <person name="Janes J.K."/>
            <person name="Zhao Y."/>
            <person name="Pandoh P."/>
            <person name="Moore R."/>
            <person name="Sperling F.A."/>
            <person name="Huber D.P."/>
            <person name="Birol I."/>
            <person name="Jones S.J."/>
            <person name="Bohlmann J."/>
        </authorList>
    </citation>
    <scope>NUCLEOTIDE SEQUENCE</scope>
</reference>
<protein>
    <recommendedName>
        <fullName evidence="1">Reverse transcriptase domain-containing protein</fullName>
    </recommendedName>
</protein>
<organism evidence="2 3">
    <name type="scientific">Dendroctonus ponderosae</name>
    <name type="common">Mountain pine beetle</name>
    <dbReference type="NCBI Taxonomy" id="77166"/>
    <lineage>
        <taxon>Eukaryota</taxon>
        <taxon>Metazoa</taxon>
        <taxon>Ecdysozoa</taxon>
        <taxon>Arthropoda</taxon>
        <taxon>Hexapoda</taxon>
        <taxon>Insecta</taxon>
        <taxon>Pterygota</taxon>
        <taxon>Neoptera</taxon>
        <taxon>Endopterygota</taxon>
        <taxon>Coleoptera</taxon>
        <taxon>Polyphaga</taxon>
        <taxon>Cucujiformia</taxon>
        <taxon>Curculionidae</taxon>
        <taxon>Scolytinae</taxon>
        <taxon>Dendroctonus</taxon>
    </lineage>
</organism>
<dbReference type="InterPro" id="IPR000477">
    <property type="entry name" value="RT_dom"/>
</dbReference>
<evidence type="ECO:0000259" key="1">
    <source>
        <dbReference type="Pfam" id="PF00078"/>
    </source>
</evidence>